<feature type="non-terminal residue" evidence="5">
    <location>
        <position position="272"/>
    </location>
</feature>
<dbReference type="Gene3D" id="3.90.1750.10">
    <property type="entry name" value="Hect, E3 ligase catalytic domains"/>
    <property type="match status" value="1"/>
</dbReference>
<feature type="domain" description="HECT" evidence="4">
    <location>
        <begin position="225"/>
        <end position="259"/>
    </location>
</feature>
<evidence type="ECO:0000256" key="2">
    <source>
        <dbReference type="PROSITE-ProRule" id="PRU00104"/>
    </source>
</evidence>
<reference evidence="5" key="1">
    <citation type="submission" date="2022-11" db="EMBL/GenBank/DDBJ databases">
        <title>Centuries of genome instability and evolution in soft-shell clam transmissible cancer (bioRxiv).</title>
        <authorList>
            <person name="Hart S.F.M."/>
            <person name="Yonemitsu M.A."/>
            <person name="Giersch R.M."/>
            <person name="Beal B.F."/>
            <person name="Arriagada G."/>
            <person name="Davis B.W."/>
            <person name="Ostrander E.A."/>
            <person name="Goff S.P."/>
            <person name="Metzger M.J."/>
        </authorList>
    </citation>
    <scope>NUCLEOTIDE SEQUENCE</scope>
    <source>
        <strain evidence="5">MELC-2E11</strain>
        <tissue evidence="5">Siphon/mantle</tissue>
    </source>
</reference>
<dbReference type="InterPro" id="IPR035983">
    <property type="entry name" value="Hect_E3_ubiquitin_ligase"/>
</dbReference>
<feature type="region of interest" description="Disordered" evidence="3">
    <location>
        <begin position="17"/>
        <end position="40"/>
    </location>
</feature>
<evidence type="ECO:0000256" key="1">
    <source>
        <dbReference type="ARBA" id="ARBA00022786"/>
    </source>
</evidence>
<organism evidence="5 6">
    <name type="scientific">Mya arenaria</name>
    <name type="common">Soft-shell clam</name>
    <dbReference type="NCBI Taxonomy" id="6604"/>
    <lineage>
        <taxon>Eukaryota</taxon>
        <taxon>Metazoa</taxon>
        <taxon>Spiralia</taxon>
        <taxon>Lophotrochozoa</taxon>
        <taxon>Mollusca</taxon>
        <taxon>Bivalvia</taxon>
        <taxon>Autobranchia</taxon>
        <taxon>Heteroconchia</taxon>
        <taxon>Euheterodonta</taxon>
        <taxon>Imparidentia</taxon>
        <taxon>Neoheterodontei</taxon>
        <taxon>Myida</taxon>
        <taxon>Myoidea</taxon>
        <taxon>Myidae</taxon>
        <taxon>Mya</taxon>
    </lineage>
</organism>
<evidence type="ECO:0000313" key="5">
    <source>
        <dbReference type="EMBL" id="WAR06139.1"/>
    </source>
</evidence>
<evidence type="ECO:0000313" key="6">
    <source>
        <dbReference type="Proteomes" id="UP001164746"/>
    </source>
</evidence>
<dbReference type="Proteomes" id="UP001164746">
    <property type="component" value="Chromosome 5"/>
</dbReference>
<dbReference type="SUPFAM" id="SSF56204">
    <property type="entry name" value="Hect, E3 ligase catalytic domain"/>
    <property type="match status" value="1"/>
</dbReference>
<dbReference type="EMBL" id="CP111016">
    <property type="protein sequence ID" value="WAR06139.1"/>
    <property type="molecule type" value="Genomic_DNA"/>
</dbReference>
<protein>
    <recommendedName>
        <fullName evidence="4">HECT domain-containing protein</fullName>
    </recommendedName>
</protein>
<evidence type="ECO:0000256" key="3">
    <source>
        <dbReference type="SAM" id="MobiDB-lite"/>
    </source>
</evidence>
<name>A0ABY7ECM3_MYAAR</name>
<dbReference type="PROSITE" id="PS50237">
    <property type="entry name" value="HECT"/>
    <property type="match status" value="1"/>
</dbReference>
<gene>
    <name evidence="5" type="ORF">MAR_021508</name>
</gene>
<sequence length="272" mass="30766">ISQQRALELLRQAAAALQRGNSTTTTTSNTDTATTANTSQSATFTSRTMAAVRNIFAPYQPYSVNRTGARARRFNHTQARTCSFWTHKFCVLGKTSDDDDGIQEECIRYHRMIPLRLLREHAMTCGVTEEDEVLTFSQEEKSYTDTSVPICLKETEPGVCPVCDKIVPIELLPEHADVCCQSDEVCHSFDDYLSSKTLNGEKLWDISVIRRMLVQQAMEEIEQASEEEWNRKFCITFIGEEDLDSGGLTREFLTLLYDQSPVFENSVLSFDA</sequence>
<dbReference type="InterPro" id="IPR000569">
    <property type="entry name" value="HECT_dom"/>
</dbReference>
<comment type="caution">
    <text evidence="2">Lacks conserved residue(s) required for the propagation of feature annotation.</text>
</comment>
<evidence type="ECO:0000259" key="4">
    <source>
        <dbReference type="PROSITE" id="PS50237"/>
    </source>
</evidence>
<keyword evidence="1 2" id="KW-0833">Ubl conjugation pathway</keyword>
<keyword evidence="6" id="KW-1185">Reference proteome</keyword>
<proteinExistence type="predicted"/>
<accession>A0ABY7ECM3</accession>